<keyword evidence="3" id="KW-1185">Reference proteome</keyword>
<evidence type="ECO:0000313" key="2">
    <source>
        <dbReference type="EMBL" id="EEF60394.1"/>
    </source>
</evidence>
<dbReference type="InterPro" id="IPR008023">
    <property type="entry name" value="DUF748"/>
</dbReference>
<feature type="transmembrane region" description="Helical" evidence="1">
    <location>
        <begin position="6"/>
        <end position="27"/>
    </location>
</feature>
<keyword evidence="1" id="KW-0472">Membrane</keyword>
<keyword evidence="1" id="KW-0812">Transmembrane</keyword>
<dbReference type="OrthoDB" id="196129at2"/>
<evidence type="ECO:0000313" key="3">
    <source>
        <dbReference type="Proteomes" id="UP000003688"/>
    </source>
</evidence>
<keyword evidence="1" id="KW-1133">Transmembrane helix</keyword>
<gene>
    <name evidence="2" type="ORF">Cflav_PD3364</name>
</gene>
<dbReference type="Proteomes" id="UP000003688">
    <property type="component" value="Unassembled WGS sequence"/>
</dbReference>
<dbReference type="AlphaFoldDB" id="B9XID3"/>
<organism evidence="2 3">
    <name type="scientific">Pedosphaera parvula (strain Ellin514)</name>
    <dbReference type="NCBI Taxonomy" id="320771"/>
    <lineage>
        <taxon>Bacteria</taxon>
        <taxon>Pseudomonadati</taxon>
        <taxon>Verrucomicrobiota</taxon>
        <taxon>Pedosphaerae</taxon>
        <taxon>Pedosphaerales</taxon>
        <taxon>Pedosphaeraceae</taxon>
        <taxon>Pedosphaera</taxon>
    </lineage>
</organism>
<sequence length="258" mass="26915" precursor="true">MKKTLIRIVLGLGILLVVALVAVFFSLNSIVKKGVETVGPQITKVDVKLGSANISPFGGSGQLSKLFVGNPEGYKTASAIQVGDVKVAVKVGSVLSDTIMVEQINIQAPEITMEGTLTGNNLSKILENLNSTSETKEKVKNEPTAGKKEKKFIVKDIVVNGAKVHLNITALGQTLGMTVPIPDIHLQNVGTGEGGVSAAELSRQILKPILAGAVEAGTKAIADGGKQLKDIGKNLGKGSVDDLNKAAKGVTDLFKKKQ</sequence>
<dbReference type="RefSeq" id="WP_007415576.1">
    <property type="nucleotide sequence ID" value="NZ_ABOX02000017.1"/>
</dbReference>
<evidence type="ECO:0008006" key="4">
    <source>
        <dbReference type="Google" id="ProtNLM"/>
    </source>
</evidence>
<proteinExistence type="predicted"/>
<dbReference type="STRING" id="320771.Cflav_PD3364"/>
<comment type="caution">
    <text evidence="2">The sequence shown here is derived from an EMBL/GenBank/DDBJ whole genome shotgun (WGS) entry which is preliminary data.</text>
</comment>
<name>B9XID3_PEDPL</name>
<dbReference type="Pfam" id="PF05359">
    <property type="entry name" value="DUF748"/>
    <property type="match status" value="1"/>
</dbReference>
<reference evidence="2 3" key="1">
    <citation type="journal article" date="2011" name="J. Bacteriol.">
        <title>Genome sequence of 'Pedosphaera parvula' Ellin514, an aerobic Verrucomicrobial isolate from pasture soil.</title>
        <authorList>
            <person name="Kant R."/>
            <person name="van Passel M.W."/>
            <person name="Sangwan P."/>
            <person name="Palva A."/>
            <person name="Lucas S."/>
            <person name="Copeland A."/>
            <person name="Lapidus A."/>
            <person name="Glavina Del Rio T."/>
            <person name="Dalin E."/>
            <person name="Tice H."/>
            <person name="Bruce D."/>
            <person name="Goodwin L."/>
            <person name="Pitluck S."/>
            <person name="Chertkov O."/>
            <person name="Larimer F.W."/>
            <person name="Land M.L."/>
            <person name="Hauser L."/>
            <person name="Brettin T.S."/>
            <person name="Detter J.C."/>
            <person name="Han S."/>
            <person name="de Vos W.M."/>
            <person name="Janssen P.H."/>
            <person name="Smidt H."/>
        </authorList>
    </citation>
    <scope>NUCLEOTIDE SEQUENCE [LARGE SCALE GENOMIC DNA]</scope>
    <source>
        <strain evidence="2 3">Ellin514</strain>
    </source>
</reference>
<protein>
    <recommendedName>
        <fullName evidence="4">AsmA domain-containing protein</fullName>
    </recommendedName>
</protein>
<evidence type="ECO:0000256" key="1">
    <source>
        <dbReference type="SAM" id="Phobius"/>
    </source>
</evidence>
<dbReference type="EMBL" id="ABOX02000017">
    <property type="protein sequence ID" value="EEF60394.1"/>
    <property type="molecule type" value="Genomic_DNA"/>
</dbReference>
<accession>B9XID3</accession>